<dbReference type="InterPro" id="IPR043129">
    <property type="entry name" value="ATPase_NBD"/>
</dbReference>
<organism evidence="7 8">
    <name type="scientific">Pyrinomonas methylaliphatogenes</name>
    <dbReference type="NCBI Taxonomy" id="454194"/>
    <lineage>
        <taxon>Bacteria</taxon>
        <taxon>Pseudomonadati</taxon>
        <taxon>Acidobacteriota</taxon>
        <taxon>Blastocatellia</taxon>
        <taxon>Blastocatellales</taxon>
        <taxon>Pyrinomonadaceae</taxon>
        <taxon>Pyrinomonas</taxon>
    </lineage>
</organism>
<protein>
    <recommendedName>
        <fullName evidence="6">Cell shape-determining protein MreB</fullName>
    </recommendedName>
</protein>
<dbReference type="HAMAP" id="MF_02207">
    <property type="entry name" value="MreB"/>
    <property type="match status" value="1"/>
</dbReference>
<dbReference type="AlphaFoldDB" id="A0A0B6X047"/>
<dbReference type="GO" id="GO:0000902">
    <property type="term" value="P:cell morphogenesis"/>
    <property type="evidence" value="ECO:0007669"/>
    <property type="project" value="InterPro"/>
</dbReference>
<evidence type="ECO:0000313" key="8">
    <source>
        <dbReference type="Proteomes" id="UP000031518"/>
    </source>
</evidence>
<evidence type="ECO:0000256" key="2">
    <source>
        <dbReference type="ARBA" id="ARBA00022741"/>
    </source>
</evidence>
<comment type="subunit">
    <text evidence="6">Forms polymers.</text>
</comment>
<comment type="subcellular location">
    <subcellularLocation>
        <location evidence="6">Cytoplasm</location>
    </subcellularLocation>
    <text evidence="6">Membrane-associated.</text>
</comment>
<accession>A0A0B6X047</accession>
<name>A0A0B6X047_9BACT</name>
<comment type="caution">
    <text evidence="6">Lacks conserved residue(s) required for the propagation of feature annotation.</text>
</comment>
<gene>
    <name evidence="6" type="primary">mreB</name>
    <name evidence="7" type="ORF">PYK22_02385</name>
</gene>
<dbReference type="OrthoDB" id="9768127at2"/>
<keyword evidence="8" id="KW-1185">Reference proteome</keyword>
<dbReference type="InterPro" id="IPR056546">
    <property type="entry name" value="MreB_MamK-like"/>
</dbReference>
<sequence length="357" mass="38072">MRFITKLFNSKLAIDLGTVNTLIYAPGRGIVLNEPSAIAIDKYTGETLAVGAEAFKMLGREPHDAEVHRPMRSGTISNFDAAEKMLTAFIRRALDGTHKRSHMVIGVPGSSTPLERRSVRGAARDAKAVSVDLVDEGLAAALGAGLSFDDERAHLVVDIGGGTTNVAIIASGAVVTSSSLPVAGNAMDEAIRDYVRSKYEVLIGERTAEHVKRELGALKRGSCQSGANCMEVVGKRITDGLARVIRLSSDEVREAIEPVLAEIIAGVRRAIEEAQPDTTADIYHSGIILTGGGALLDGLAERLQSELKLHVAVPDDPLAAVALGAGRLLTNPQHLRRVAIREDVPVWQSSEELVVNW</sequence>
<dbReference type="Gene3D" id="3.30.420.40">
    <property type="match status" value="3"/>
</dbReference>
<dbReference type="Pfam" id="PF06723">
    <property type="entry name" value="MreB_Mbl"/>
    <property type="match status" value="1"/>
</dbReference>
<feature type="binding site" evidence="6">
    <location>
        <begin position="161"/>
        <end position="163"/>
    </location>
    <ligand>
        <name>ATP</name>
        <dbReference type="ChEBI" id="CHEBI:30616"/>
    </ligand>
</feature>
<evidence type="ECO:0000256" key="4">
    <source>
        <dbReference type="ARBA" id="ARBA00022960"/>
    </source>
</evidence>
<comment type="similarity">
    <text evidence="5 6">Belongs to the FtsA/MreB family.</text>
</comment>
<dbReference type="PANTHER" id="PTHR42749:SF1">
    <property type="entry name" value="CELL SHAPE-DETERMINING PROTEIN MREB"/>
    <property type="match status" value="1"/>
</dbReference>
<evidence type="ECO:0000256" key="5">
    <source>
        <dbReference type="ARBA" id="ARBA00023458"/>
    </source>
</evidence>
<dbReference type="CDD" id="cd10225">
    <property type="entry name" value="ASKHA_NBD_MreB-like"/>
    <property type="match status" value="1"/>
</dbReference>
<keyword evidence="4 6" id="KW-0133">Cell shape</keyword>
<evidence type="ECO:0000313" key="7">
    <source>
        <dbReference type="EMBL" id="CDM66357.1"/>
    </source>
</evidence>
<reference evidence="7 8" key="1">
    <citation type="submission" date="2013-12" db="EMBL/GenBank/DDBJ databases">
        <authorList>
            <person name="Stott M."/>
        </authorList>
    </citation>
    <scope>NUCLEOTIDE SEQUENCE [LARGE SCALE GENOMIC DNA]</scope>
    <source>
        <strain evidence="7 8">K22</strain>
    </source>
</reference>
<dbReference type="NCBIfam" id="NF010539">
    <property type="entry name" value="PRK13927.1"/>
    <property type="match status" value="1"/>
</dbReference>
<feature type="binding site" evidence="6">
    <location>
        <begin position="292"/>
        <end position="295"/>
    </location>
    <ligand>
        <name>ATP</name>
        <dbReference type="ChEBI" id="CHEBI:30616"/>
    </ligand>
</feature>
<dbReference type="PANTHER" id="PTHR42749">
    <property type="entry name" value="CELL SHAPE-DETERMINING PROTEIN MREB"/>
    <property type="match status" value="1"/>
</dbReference>
<reference evidence="7 8" key="2">
    <citation type="submission" date="2015-01" db="EMBL/GenBank/DDBJ databases">
        <title>Complete genome sequence of Pyrinomonas methylaliphatogenes type strain K22T.</title>
        <authorList>
            <person name="Lee K.C.Y."/>
            <person name="Power J.F."/>
            <person name="Dunfield P.F."/>
            <person name="Morgan X.C."/>
            <person name="Huttenhower C."/>
            <person name="Stott M.B."/>
        </authorList>
    </citation>
    <scope>NUCLEOTIDE SEQUENCE [LARGE SCALE GENOMIC DNA]</scope>
    <source>
        <strain evidence="7 8">K22</strain>
    </source>
</reference>
<evidence type="ECO:0000256" key="6">
    <source>
        <dbReference type="HAMAP-Rule" id="MF_02207"/>
    </source>
</evidence>
<feature type="binding site" evidence="6">
    <location>
        <begin position="209"/>
        <end position="212"/>
    </location>
    <ligand>
        <name>ATP</name>
        <dbReference type="ChEBI" id="CHEBI:30616"/>
    </ligand>
</feature>
<evidence type="ECO:0000256" key="3">
    <source>
        <dbReference type="ARBA" id="ARBA00022840"/>
    </source>
</evidence>
<dbReference type="STRING" id="454194.PYK22_02385"/>
<comment type="function">
    <text evidence="6">Forms membrane-associated dynamic filaments that are essential for cell shape determination. Acts by regulating cell wall synthesis and cell elongation, and thus cell shape. A feedback loop between cell geometry and MreB localization may maintain elongated cell shape by targeting cell wall growth to regions of negative cell wall curvature.</text>
</comment>
<dbReference type="InterPro" id="IPR004753">
    <property type="entry name" value="MreB"/>
</dbReference>
<dbReference type="SUPFAM" id="SSF53067">
    <property type="entry name" value="Actin-like ATPase domain"/>
    <property type="match status" value="2"/>
</dbReference>
<proteinExistence type="inferred from homology"/>
<dbReference type="Proteomes" id="UP000031518">
    <property type="component" value="Unassembled WGS sequence"/>
</dbReference>
<dbReference type="GO" id="GO:0005737">
    <property type="term" value="C:cytoplasm"/>
    <property type="evidence" value="ECO:0007669"/>
    <property type="project" value="UniProtKB-SubCell"/>
</dbReference>
<keyword evidence="2 6" id="KW-0547">Nucleotide-binding</keyword>
<dbReference type="RefSeq" id="WP_041978828.1">
    <property type="nucleotide sequence ID" value="NZ_CBXV010000008.1"/>
</dbReference>
<evidence type="ECO:0000256" key="1">
    <source>
        <dbReference type="ARBA" id="ARBA00022490"/>
    </source>
</evidence>
<keyword evidence="3 6" id="KW-0067">ATP-binding</keyword>
<keyword evidence="1 6" id="KW-0963">Cytoplasm</keyword>
<dbReference type="GO" id="GO:0008360">
    <property type="term" value="P:regulation of cell shape"/>
    <property type="evidence" value="ECO:0007669"/>
    <property type="project" value="UniProtKB-UniRule"/>
</dbReference>
<dbReference type="PRINTS" id="PR01652">
    <property type="entry name" value="SHAPEPROTEIN"/>
</dbReference>
<dbReference type="GO" id="GO:0005524">
    <property type="term" value="F:ATP binding"/>
    <property type="evidence" value="ECO:0007669"/>
    <property type="project" value="UniProtKB-KW"/>
</dbReference>
<dbReference type="EMBL" id="CBXV010000008">
    <property type="protein sequence ID" value="CDM66357.1"/>
    <property type="molecule type" value="Genomic_DNA"/>
</dbReference>